<dbReference type="SUPFAM" id="SSF47113">
    <property type="entry name" value="Histone-fold"/>
    <property type="match status" value="1"/>
</dbReference>
<comment type="subcellular location">
    <subcellularLocation>
        <location evidence="1">Chromosome</location>
    </subcellularLocation>
</comment>
<keyword evidence="2" id="KW-0158">Chromosome</keyword>
<proteinExistence type="predicted"/>
<evidence type="ECO:0000256" key="2">
    <source>
        <dbReference type="ARBA" id="ARBA00022454"/>
    </source>
</evidence>
<keyword evidence="3" id="KW-0544">Nucleosome core</keyword>
<dbReference type="PANTHER" id="PTHR23430">
    <property type="entry name" value="HISTONE H2A"/>
    <property type="match status" value="1"/>
</dbReference>
<reference evidence="5" key="1">
    <citation type="submission" date="2025-08" db="UniProtKB">
        <authorList>
            <consortium name="RefSeq"/>
        </authorList>
    </citation>
    <scope>IDENTIFICATION</scope>
    <source>
        <tissue evidence="5">Whole insect</tissue>
    </source>
</reference>
<dbReference type="PRINTS" id="PR00620">
    <property type="entry name" value="HISTONEH2A"/>
</dbReference>
<evidence type="ECO:0000313" key="5">
    <source>
        <dbReference type="RefSeq" id="XP_028138841.1"/>
    </source>
</evidence>
<feature type="domain" description="Histone H2A C-terminal" evidence="4">
    <location>
        <begin position="36"/>
        <end position="59"/>
    </location>
</feature>
<dbReference type="GO" id="GO:0030527">
    <property type="term" value="F:structural constituent of chromatin"/>
    <property type="evidence" value="ECO:0007669"/>
    <property type="project" value="InterPro"/>
</dbReference>
<evidence type="ECO:0000256" key="1">
    <source>
        <dbReference type="ARBA" id="ARBA00004286"/>
    </source>
</evidence>
<dbReference type="InParanoid" id="A0A6P7FRE6"/>
<dbReference type="AlphaFoldDB" id="A0A6P7FRE6"/>
<evidence type="ECO:0000256" key="3">
    <source>
        <dbReference type="ARBA" id="ARBA00023269"/>
    </source>
</evidence>
<dbReference type="Gene3D" id="1.10.20.10">
    <property type="entry name" value="Histone, subunit A"/>
    <property type="match status" value="1"/>
</dbReference>
<protein>
    <submittedName>
        <fullName evidence="5">Uncharacterized protein LOC114333188</fullName>
    </submittedName>
</protein>
<dbReference type="RefSeq" id="XP_028138841.1">
    <property type="nucleotide sequence ID" value="XM_028283040.1"/>
</dbReference>
<dbReference type="GO" id="GO:0003677">
    <property type="term" value="F:DNA binding"/>
    <property type="evidence" value="ECO:0007669"/>
    <property type="project" value="InterPro"/>
</dbReference>
<dbReference type="InterPro" id="IPR032454">
    <property type="entry name" value="Histone_H2A_C"/>
</dbReference>
<evidence type="ECO:0000259" key="4">
    <source>
        <dbReference type="Pfam" id="PF16211"/>
    </source>
</evidence>
<name>A0A6P7FRE6_DIAVI</name>
<dbReference type="InterPro" id="IPR002119">
    <property type="entry name" value="Histone_H2A"/>
</dbReference>
<accession>A0A6P7FRE6</accession>
<dbReference type="GO" id="GO:0046982">
    <property type="term" value="F:protein heterodimerization activity"/>
    <property type="evidence" value="ECO:0007669"/>
    <property type="project" value="InterPro"/>
</dbReference>
<sequence>MQRDFQMQNAARDNEKTHIIPRYLQLAIRNDEKSHKLLPGVTIAQGGVLPNIQAVLLPKILILNDYNIKLQVTSSILGTRYLGDHHCHEIHAQPFPKLPNNGY</sequence>
<organism evidence="5">
    <name type="scientific">Diabrotica virgifera virgifera</name>
    <name type="common">western corn rootworm</name>
    <dbReference type="NCBI Taxonomy" id="50390"/>
    <lineage>
        <taxon>Eukaryota</taxon>
        <taxon>Metazoa</taxon>
        <taxon>Ecdysozoa</taxon>
        <taxon>Arthropoda</taxon>
        <taxon>Hexapoda</taxon>
        <taxon>Insecta</taxon>
        <taxon>Pterygota</taxon>
        <taxon>Neoptera</taxon>
        <taxon>Endopterygota</taxon>
        <taxon>Coleoptera</taxon>
        <taxon>Polyphaga</taxon>
        <taxon>Cucujiformia</taxon>
        <taxon>Chrysomeloidea</taxon>
        <taxon>Chrysomelidae</taxon>
        <taxon>Galerucinae</taxon>
        <taxon>Diabroticina</taxon>
        <taxon>Diabroticites</taxon>
        <taxon>Diabrotica</taxon>
    </lineage>
</organism>
<gene>
    <name evidence="5" type="primary">LOC114333188</name>
</gene>
<dbReference type="GO" id="GO:0000786">
    <property type="term" value="C:nucleosome"/>
    <property type="evidence" value="ECO:0007669"/>
    <property type="project" value="UniProtKB-KW"/>
</dbReference>
<keyword evidence="3" id="KW-0238">DNA-binding</keyword>
<dbReference type="Pfam" id="PF16211">
    <property type="entry name" value="Histone_H2A_C"/>
    <property type="match status" value="1"/>
</dbReference>
<dbReference type="InterPro" id="IPR009072">
    <property type="entry name" value="Histone-fold"/>
</dbReference>